<proteinExistence type="predicted"/>
<reference evidence="1" key="1">
    <citation type="journal article" date="2021" name="Proc. Natl. Acad. Sci. U.S.A.">
        <title>A Catalog of Tens of Thousands of Viruses from Human Metagenomes Reveals Hidden Associations with Chronic Diseases.</title>
        <authorList>
            <person name="Tisza M.J."/>
            <person name="Buck C.B."/>
        </authorList>
    </citation>
    <scope>NUCLEOTIDE SEQUENCE</scope>
    <source>
        <strain evidence="1">Ct16C7</strain>
    </source>
</reference>
<name>A0A8S5NYH5_9CAUD</name>
<evidence type="ECO:0000313" key="1">
    <source>
        <dbReference type="EMBL" id="DAD99785.1"/>
    </source>
</evidence>
<dbReference type="EMBL" id="BK015293">
    <property type="protein sequence ID" value="DAD99785.1"/>
    <property type="molecule type" value="Genomic_DNA"/>
</dbReference>
<accession>A0A8S5NYH5</accession>
<protein>
    <submittedName>
        <fullName evidence="1">Baseplate wedge protein</fullName>
    </submittedName>
</protein>
<dbReference type="Pfam" id="PF10934">
    <property type="entry name" value="Sheath_initiator"/>
    <property type="match status" value="1"/>
</dbReference>
<dbReference type="InterPro" id="IPR020288">
    <property type="entry name" value="Sheath_initiator"/>
</dbReference>
<organism evidence="1">
    <name type="scientific">Siphoviridae sp. ct16C7</name>
    <dbReference type="NCBI Taxonomy" id="2825304"/>
    <lineage>
        <taxon>Viruses</taxon>
        <taxon>Duplodnaviria</taxon>
        <taxon>Heunggongvirae</taxon>
        <taxon>Uroviricota</taxon>
        <taxon>Caudoviricetes</taxon>
    </lineage>
</organism>
<sequence length="122" mass="13549">MTHTAYTPKLTDNWGFQIDSAGQIVMCQSTAAICQAVANDCRCFTNDLYFESERGIDWFTDQLGKPIQRAVVASRLREAAEAVPGVESVESIELEIDQDTRRLTGSINIITTDGDYGRAELR</sequence>